<evidence type="ECO:0000313" key="3">
    <source>
        <dbReference type="Proteomes" id="UP001202922"/>
    </source>
</evidence>
<dbReference type="EMBL" id="JAKZBV010000001">
    <property type="protein sequence ID" value="MCH6470928.1"/>
    <property type="molecule type" value="Genomic_DNA"/>
</dbReference>
<protein>
    <submittedName>
        <fullName evidence="2">Nucleoside deaminase</fullName>
    </submittedName>
</protein>
<organism evidence="2 3">
    <name type="scientific">Sinomonas terrae</name>
    <dbReference type="NCBI Taxonomy" id="2908838"/>
    <lineage>
        <taxon>Bacteria</taxon>
        <taxon>Bacillati</taxon>
        <taxon>Actinomycetota</taxon>
        <taxon>Actinomycetes</taxon>
        <taxon>Micrococcales</taxon>
        <taxon>Micrococcaceae</taxon>
        <taxon>Sinomonas</taxon>
    </lineage>
</organism>
<dbReference type="PROSITE" id="PS51747">
    <property type="entry name" value="CYT_DCMP_DEAMINASES_2"/>
    <property type="match status" value="1"/>
</dbReference>
<dbReference type="PANTHER" id="PTHR11079">
    <property type="entry name" value="CYTOSINE DEAMINASE FAMILY MEMBER"/>
    <property type="match status" value="1"/>
</dbReference>
<reference evidence="2 3" key="1">
    <citation type="submission" date="2022-03" db="EMBL/GenBank/DDBJ databases">
        <title>Sinomonas sp. isolated from a soil.</title>
        <authorList>
            <person name="Han J."/>
            <person name="Kim D.-U."/>
        </authorList>
    </citation>
    <scope>NUCLEOTIDE SEQUENCE [LARGE SCALE GENOMIC DNA]</scope>
    <source>
        <strain evidence="2 3">5-5</strain>
    </source>
</reference>
<accession>A0ABS9U2K8</accession>
<sequence length="163" mass="17596">MAQNPAVGDADRMRYLERAIELAVANVVEGGGPFGAVVVMRDGTAFEGTNRVARDHDPTAHAEVVAIRRAAAGTQDFDLHGAVLYTSCEPCPLCLAAALWARISAVFFAADRYDAAAAGFDDAVFYEYLAGTDHSLMPVARAPLDRRVAPFEAWNAFEGRTRY</sequence>
<dbReference type="InterPro" id="IPR016193">
    <property type="entry name" value="Cytidine_deaminase-like"/>
</dbReference>
<dbReference type="InterPro" id="IPR002125">
    <property type="entry name" value="CMP_dCMP_dom"/>
</dbReference>
<dbReference type="CDD" id="cd01285">
    <property type="entry name" value="nucleoside_deaminase"/>
    <property type="match status" value="1"/>
</dbReference>
<dbReference type="Pfam" id="PF00383">
    <property type="entry name" value="dCMP_cyt_deam_1"/>
    <property type="match status" value="1"/>
</dbReference>
<dbReference type="Gene3D" id="3.40.140.10">
    <property type="entry name" value="Cytidine Deaminase, domain 2"/>
    <property type="match status" value="1"/>
</dbReference>
<name>A0ABS9U2K8_9MICC</name>
<dbReference type="PANTHER" id="PTHR11079:SF161">
    <property type="entry name" value="CMP_DCMP-TYPE DEAMINASE DOMAIN-CONTAINING PROTEIN"/>
    <property type="match status" value="1"/>
</dbReference>
<proteinExistence type="predicted"/>
<dbReference type="Proteomes" id="UP001202922">
    <property type="component" value="Unassembled WGS sequence"/>
</dbReference>
<gene>
    <name evidence="2" type="ORF">L0M17_13240</name>
</gene>
<keyword evidence="3" id="KW-1185">Reference proteome</keyword>
<evidence type="ECO:0000313" key="2">
    <source>
        <dbReference type="EMBL" id="MCH6470928.1"/>
    </source>
</evidence>
<evidence type="ECO:0000259" key="1">
    <source>
        <dbReference type="PROSITE" id="PS51747"/>
    </source>
</evidence>
<dbReference type="RefSeq" id="WP_241054457.1">
    <property type="nucleotide sequence ID" value="NZ_JAKZBV010000001.1"/>
</dbReference>
<feature type="domain" description="CMP/dCMP-type deaminase" evidence="1">
    <location>
        <begin position="10"/>
        <end position="121"/>
    </location>
</feature>
<comment type="caution">
    <text evidence="2">The sequence shown here is derived from an EMBL/GenBank/DDBJ whole genome shotgun (WGS) entry which is preliminary data.</text>
</comment>
<dbReference type="SUPFAM" id="SSF53927">
    <property type="entry name" value="Cytidine deaminase-like"/>
    <property type="match status" value="1"/>
</dbReference>